<proteinExistence type="predicted"/>
<dbReference type="GO" id="GO:0005886">
    <property type="term" value="C:plasma membrane"/>
    <property type="evidence" value="ECO:0007669"/>
    <property type="project" value="TreeGrafter"/>
</dbReference>
<organism evidence="2 3">
    <name type="scientific">Alteribacillus persepolensis</name>
    <dbReference type="NCBI Taxonomy" id="568899"/>
    <lineage>
        <taxon>Bacteria</taxon>
        <taxon>Bacillati</taxon>
        <taxon>Bacillota</taxon>
        <taxon>Bacilli</taxon>
        <taxon>Bacillales</taxon>
        <taxon>Bacillaceae</taxon>
        <taxon>Alteribacillus</taxon>
    </lineage>
</organism>
<dbReference type="Proteomes" id="UP000199163">
    <property type="component" value="Unassembled WGS sequence"/>
</dbReference>
<sequence length="139" mass="15203">MHAIKKAVLVFIGSLSVALGVLGIILPLLPTTPFLLLAAFCYAKSSHILYDKLLATRLGGYIKQYKAGHGLPLKTKVVALALLWGSSAYSILFLVPFLAVQIGLAMIVLYITYWILRLKTYRPAPNKAPYTKSGAIQKE</sequence>
<dbReference type="PANTHER" id="PTHR35813:SF1">
    <property type="entry name" value="INNER MEMBRANE PROTEIN YBAN"/>
    <property type="match status" value="1"/>
</dbReference>
<protein>
    <recommendedName>
        <fullName evidence="4">DUF454 domain-containing protein</fullName>
    </recommendedName>
</protein>
<dbReference type="OrthoDB" id="345900at2"/>
<evidence type="ECO:0008006" key="4">
    <source>
        <dbReference type="Google" id="ProtNLM"/>
    </source>
</evidence>
<evidence type="ECO:0000256" key="1">
    <source>
        <dbReference type="SAM" id="Phobius"/>
    </source>
</evidence>
<keyword evidence="1" id="KW-0472">Membrane</keyword>
<reference evidence="2 3" key="1">
    <citation type="submission" date="2016-10" db="EMBL/GenBank/DDBJ databases">
        <authorList>
            <person name="de Groot N.N."/>
        </authorList>
    </citation>
    <scope>NUCLEOTIDE SEQUENCE [LARGE SCALE GENOMIC DNA]</scope>
    <source>
        <strain evidence="2 3">DSM 21632</strain>
    </source>
</reference>
<accession>A0A1G8C1Y1</accession>
<feature type="transmembrane region" description="Helical" evidence="1">
    <location>
        <begin position="7"/>
        <end position="26"/>
    </location>
</feature>
<name>A0A1G8C1Y1_9BACI</name>
<evidence type="ECO:0000313" key="2">
    <source>
        <dbReference type="EMBL" id="SDH39384.1"/>
    </source>
</evidence>
<dbReference type="EMBL" id="FNDK01000005">
    <property type="protein sequence ID" value="SDH39384.1"/>
    <property type="molecule type" value="Genomic_DNA"/>
</dbReference>
<keyword evidence="1" id="KW-0812">Transmembrane</keyword>
<gene>
    <name evidence="2" type="ORF">SAMN05192534_10532</name>
</gene>
<dbReference type="Pfam" id="PF04304">
    <property type="entry name" value="DUF454"/>
    <property type="match status" value="1"/>
</dbReference>
<dbReference type="PANTHER" id="PTHR35813">
    <property type="entry name" value="INNER MEMBRANE PROTEIN YBAN"/>
    <property type="match status" value="1"/>
</dbReference>
<feature type="transmembrane region" description="Helical" evidence="1">
    <location>
        <begin position="98"/>
        <end position="116"/>
    </location>
</feature>
<dbReference type="PIRSF" id="PIRSF016789">
    <property type="entry name" value="DUF454"/>
    <property type="match status" value="1"/>
</dbReference>
<evidence type="ECO:0000313" key="3">
    <source>
        <dbReference type="Proteomes" id="UP000199163"/>
    </source>
</evidence>
<dbReference type="InterPro" id="IPR007401">
    <property type="entry name" value="DUF454"/>
</dbReference>
<keyword evidence="3" id="KW-1185">Reference proteome</keyword>
<dbReference type="AlphaFoldDB" id="A0A1G8C1Y1"/>
<dbReference type="RefSeq" id="WP_091272097.1">
    <property type="nucleotide sequence ID" value="NZ_FNDK01000005.1"/>
</dbReference>
<keyword evidence="1" id="KW-1133">Transmembrane helix</keyword>